<name>A0A2I0X076_9ASPA</name>
<sequence>MYKARKAIKLMFRNAKRMYKPYTSIIKRRWDRQLRQGIHCAAYFLNPHFQYDKENFCQKAEVMQGLIELIGNKDICPKSTATMNEVRLFRDSLESFGKPIALTMAKEMQPGK</sequence>
<protein>
    <submittedName>
        <fullName evidence="1">Uncharacterized protein</fullName>
    </submittedName>
</protein>
<evidence type="ECO:0000313" key="1">
    <source>
        <dbReference type="EMBL" id="PKU81314.1"/>
    </source>
</evidence>
<gene>
    <name evidence="1" type="ORF">MA16_Dca025038</name>
</gene>
<accession>A0A2I0X076</accession>
<dbReference type="InterPro" id="IPR012337">
    <property type="entry name" value="RNaseH-like_sf"/>
</dbReference>
<evidence type="ECO:0000313" key="2">
    <source>
        <dbReference type="Proteomes" id="UP000233837"/>
    </source>
</evidence>
<dbReference type="AlphaFoldDB" id="A0A2I0X076"/>
<reference evidence="1 2" key="2">
    <citation type="journal article" date="2017" name="Nature">
        <title>The Apostasia genome and the evolution of orchids.</title>
        <authorList>
            <person name="Zhang G.Q."/>
            <person name="Liu K.W."/>
            <person name="Li Z."/>
            <person name="Lohaus R."/>
            <person name="Hsiao Y.Y."/>
            <person name="Niu S.C."/>
            <person name="Wang J.Y."/>
            <person name="Lin Y.C."/>
            <person name="Xu Q."/>
            <person name="Chen L.J."/>
            <person name="Yoshida K."/>
            <person name="Fujiwara S."/>
            <person name="Wang Z.W."/>
            <person name="Zhang Y.Q."/>
            <person name="Mitsuda N."/>
            <person name="Wang M."/>
            <person name="Liu G.H."/>
            <person name="Pecoraro L."/>
            <person name="Huang H.X."/>
            <person name="Xiao X.J."/>
            <person name="Lin M."/>
            <person name="Wu X.Y."/>
            <person name="Wu W.L."/>
            <person name="Chen Y.Y."/>
            <person name="Chang S.B."/>
            <person name="Sakamoto S."/>
            <person name="Ohme-Takagi M."/>
            <person name="Yagi M."/>
            <person name="Zeng S.J."/>
            <person name="Shen C.Y."/>
            <person name="Yeh C.M."/>
            <person name="Luo Y.B."/>
            <person name="Tsai W.C."/>
            <person name="Van de Peer Y."/>
            <person name="Liu Z.J."/>
        </authorList>
    </citation>
    <scope>NUCLEOTIDE SEQUENCE [LARGE SCALE GENOMIC DNA]</scope>
    <source>
        <tissue evidence="1">The whole plant</tissue>
    </source>
</reference>
<dbReference type="EMBL" id="KZ502262">
    <property type="protein sequence ID" value="PKU81314.1"/>
    <property type="molecule type" value="Genomic_DNA"/>
</dbReference>
<dbReference type="SUPFAM" id="SSF53098">
    <property type="entry name" value="Ribonuclease H-like"/>
    <property type="match status" value="1"/>
</dbReference>
<proteinExistence type="predicted"/>
<reference evidence="1 2" key="1">
    <citation type="journal article" date="2016" name="Sci. Rep.">
        <title>The Dendrobium catenatum Lindl. genome sequence provides insights into polysaccharide synthase, floral development and adaptive evolution.</title>
        <authorList>
            <person name="Zhang G.Q."/>
            <person name="Xu Q."/>
            <person name="Bian C."/>
            <person name="Tsai W.C."/>
            <person name="Yeh C.M."/>
            <person name="Liu K.W."/>
            <person name="Yoshida K."/>
            <person name="Zhang L.S."/>
            <person name="Chang S.B."/>
            <person name="Chen F."/>
            <person name="Shi Y."/>
            <person name="Su Y.Y."/>
            <person name="Zhang Y.Q."/>
            <person name="Chen L.J."/>
            <person name="Yin Y."/>
            <person name="Lin M."/>
            <person name="Huang H."/>
            <person name="Deng H."/>
            <person name="Wang Z.W."/>
            <person name="Zhu S.L."/>
            <person name="Zhao X."/>
            <person name="Deng C."/>
            <person name="Niu S.C."/>
            <person name="Huang J."/>
            <person name="Wang M."/>
            <person name="Liu G.H."/>
            <person name="Yang H.J."/>
            <person name="Xiao X.J."/>
            <person name="Hsiao Y.Y."/>
            <person name="Wu W.L."/>
            <person name="Chen Y.Y."/>
            <person name="Mitsuda N."/>
            <person name="Ohme-Takagi M."/>
            <person name="Luo Y.B."/>
            <person name="Van de Peer Y."/>
            <person name="Liu Z.J."/>
        </authorList>
    </citation>
    <scope>NUCLEOTIDE SEQUENCE [LARGE SCALE GENOMIC DNA]</scope>
    <source>
        <tissue evidence="1">The whole plant</tissue>
    </source>
</reference>
<organism evidence="1 2">
    <name type="scientific">Dendrobium catenatum</name>
    <dbReference type="NCBI Taxonomy" id="906689"/>
    <lineage>
        <taxon>Eukaryota</taxon>
        <taxon>Viridiplantae</taxon>
        <taxon>Streptophyta</taxon>
        <taxon>Embryophyta</taxon>
        <taxon>Tracheophyta</taxon>
        <taxon>Spermatophyta</taxon>
        <taxon>Magnoliopsida</taxon>
        <taxon>Liliopsida</taxon>
        <taxon>Asparagales</taxon>
        <taxon>Orchidaceae</taxon>
        <taxon>Epidendroideae</taxon>
        <taxon>Malaxideae</taxon>
        <taxon>Dendrobiinae</taxon>
        <taxon>Dendrobium</taxon>
    </lineage>
</organism>
<dbReference type="Proteomes" id="UP000233837">
    <property type="component" value="Unassembled WGS sequence"/>
</dbReference>
<keyword evidence="2" id="KW-1185">Reference proteome</keyword>